<feature type="chain" id="PRO_5047403546" description="Secreted protein" evidence="1">
    <location>
        <begin position="18"/>
        <end position="240"/>
    </location>
</feature>
<accession>A0ABR1MLG7</accession>
<sequence>MMPYFLILLVLLVLVHGHPVLETNPFLHKDNVSPAPKLSPRTDMVAAATVPFKGGIVPLSCSDGLRFCESWCGGPGGNTLFWTCANGIGKSRLKQVTKHEPCADLICIPRFTGDPNDEPFYGCGAKAACVSIARLVSIFAKSGATTCEGLNAPDYGNQVKVVSRMFDTASLKRNVKSPKAPDQIILSDGNNQELQRVGEADEKGGFFISRPFHYIGGVKECVRLATYEFDTTIFSAIASI</sequence>
<comment type="caution">
    <text evidence="2">The sequence shown here is derived from an EMBL/GenBank/DDBJ whole genome shotgun (WGS) entry which is preliminary data.</text>
</comment>
<evidence type="ECO:0008006" key="4">
    <source>
        <dbReference type="Google" id="ProtNLM"/>
    </source>
</evidence>
<keyword evidence="3" id="KW-1185">Reference proteome</keyword>
<dbReference type="EMBL" id="JBBPDW010000008">
    <property type="protein sequence ID" value="KAK7550169.1"/>
    <property type="molecule type" value="Genomic_DNA"/>
</dbReference>
<evidence type="ECO:0000256" key="1">
    <source>
        <dbReference type="SAM" id="SignalP"/>
    </source>
</evidence>
<reference evidence="2 3" key="1">
    <citation type="submission" date="2024-04" db="EMBL/GenBank/DDBJ databases">
        <title>Phyllosticta paracitricarpa is synonymous to the EU quarantine fungus P. citricarpa based on phylogenomic analyses.</title>
        <authorList>
            <consortium name="Lawrence Berkeley National Laboratory"/>
            <person name="Van Ingen-Buijs V.A."/>
            <person name="Van Westerhoven A.C."/>
            <person name="Haridas S."/>
            <person name="Skiadas P."/>
            <person name="Martin F."/>
            <person name="Groenewald J.Z."/>
            <person name="Crous P.W."/>
            <person name="Seidl M.F."/>
        </authorList>
    </citation>
    <scope>NUCLEOTIDE SEQUENCE [LARGE SCALE GENOMIC DNA]</scope>
    <source>
        <strain evidence="2 3">CBS 122670</strain>
    </source>
</reference>
<organism evidence="2 3">
    <name type="scientific">Phyllosticta citricarpa</name>
    <dbReference type="NCBI Taxonomy" id="55181"/>
    <lineage>
        <taxon>Eukaryota</taxon>
        <taxon>Fungi</taxon>
        <taxon>Dikarya</taxon>
        <taxon>Ascomycota</taxon>
        <taxon>Pezizomycotina</taxon>
        <taxon>Dothideomycetes</taxon>
        <taxon>Dothideomycetes incertae sedis</taxon>
        <taxon>Botryosphaeriales</taxon>
        <taxon>Phyllostictaceae</taxon>
        <taxon>Phyllosticta</taxon>
    </lineage>
</organism>
<gene>
    <name evidence="2" type="ORF">IWX46DRAFT_639274</name>
</gene>
<proteinExistence type="predicted"/>
<name>A0ABR1MLG7_9PEZI</name>
<feature type="signal peptide" evidence="1">
    <location>
        <begin position="1"/>
        <end position="17"/>
    </location>
</feature>
<evidence type="ECO:0000313" key="2">
    <source>
        <dbReference type="EMBL" id="KAK7550169.1"/>
    </source>
</evidence>
<protein>
    <recommendedName>
        <fullName evidence="4">Secreted protein</fullName>
    </recommendedName>
</protein>
<dbReference type="Proteomes" id="UP001365128">
    <property type="component" value="Unassembled WGS sequence"/>
</dbReference>
<evidence type="ECO:0000313" key="3">
    <source>
        <dbReference type="Proteomes" id="UP001365128"/>
    </source>
</evidence>
<keyword evidence="1" id="KW-0732">Signal</keyword>